<dbReference type="Proteomes" id="UP000001312">
    <property type="component" value="Unassembled WGS sequence"/>
</dbReference>
<accession>A7EJH6</accession>
<keyword evidence="2" id="KW-1185">Reference proteome</keyword>
<dbReference type="HOGENOM" id="CLU_2575295_0_0_1"/>
<dbReference type="EMBL" id="CH476626">
    <property type="protein sequence ID" value="EDO02992.1"/>
    <property type="molecule type" value="Genomic_DNA"/>
</dbReference>
<sequence>MDSYYYYHRHAKRMHKTVYKPTHLSLLAFASIRDKLIPKESGRRVQDEKSARSKDLPRTKLSLSMVHNINNTTWKHDTPYT</sequence>
<reference evidence="2" key="1">
    <citation type="journal article" date="2011" name="PLoS Genet.">
        <title>Genomic analysis of the necrotrophic fungal pathogens Sclerotinia sclerotiorum and Botrytis cinerea.</title>
        <authorList>
            <person name="Amselem J."/>
            <person name="Cuomo C.A."/>
            <person name="van Kan J.A."/>
            <person name="Viaud M."/>
            <person name="Benito E.P."/>
            <person name="Couloux A."/>
            <person name="Coutinho P.M."/>
            <person name="de Vries R.P."/>
            <person name="Dyer P.S."/>
            <person name="Fillinger S."/>
            <person name="Fournier E."/>
            <person name="Gout L."/>
            <person name="Hahn M."/>
            <person name="Kohn L."/>
            <person name="Lapalu N."/>
            <person name="Plummer K.M."/>
            <person name="Pradier J.M."/>
            <person name="Quevillon E."/>
            <person name="Sharon A."/>
            <person name="Simon A."/>
            <person name="ten Have A."/>
            <person name="Tudzynski B."/>
            <person name="Tudzynski P."/>
            <person name="Wincker P."/>
            <person name="Andrew M."/>
            <person name="Anthouard V."/>
            <person name="Beever R.E."/>
            <person name="Beffa R."/>
            <person name="Benoit I."/>
            <person name="Bouzid O."/>
            <person name="Brault B."/>
            <person name="Chen Z."/>
            <person name="Choquer M."/>
            <person name="Collemare J."/>
            <person name="Cotton P."/>
            <person name="Danchin E.G."/>
            <person name="Da Silva C."/>
            <person name="Gautier A."/>
            <person name="Giraud C."/>
            <person name="Giraud T."/>
            <person name="Gonzalez C."/>
            <person name="Grossetete S."/>
            <person name="Guldener U."/>
            <person name="Henrissat B."/>
            <person name="Howlett B.J."/>
            <person name="Kodira C."/>
            <person name="Kretschmer M."/>
            <person name="Lappartient A."/>
            <person name="Leroch M."/>
            <person name="Levis C."/>
            <person name="Mauceli E."/>
            <person name="Neuveglise C."/>
            <person name="Oeser B."/>
            <person name="Pearson M."/>
            <person name="Poulain J."/>
            <person name="Poussereau N."/>
            <person name="Quesneville H."/>
            <person name="Rascle C."/>
            <person name="Schumacher J."/>
            <person name="Segurens B."/>
            <person name="Sexton A."/>
            <person name="Silva E."/>
            <person name="Sirven C."/>
            <person name="Soanes D.M."/>
            <person name="Talbot N.J."/>
            <person name="Templeton M."/>
            <person name="Yandava C."/>
            <person name="Yarden O."/>
            <person name="Zeng Q."/>
            <person name="Rollins J.A."/>
            <person name="Lebrun M.H."/>
            <person name="Dickman M."/>
        </authorList>
    </citation>
    <scope>NUCLEOTIDE SEQUENCE [LARGE SCALE GENOMIC DNA]</scope>
    <source>
        <strain evidence="2">ATCC 18683 / 1980 / Ss-1</strain>
    </source>
</reference>
<dbReference type="RefSeq" id="XP_001594041.1">
    <property type="nucleotide sequence ID" value="XM_001593991.1"/>
</dbReference>
<dbReference type="InParanoid" id="A7EJH6"/>
<organism evidence="1 2">
    <name type="scientific">Sclerotinia sclerotiorum (strain ATCC 18683 / 1980 / Ss-1)</name>
    <name type="common">White mold</name>
    <name type="synonym">Whetzelinia sclerotiorum</name>
    <dbReference type="NCBI Taxonomy" id="665079"/>
    <lineage>
        <taxon>Eukaryota</taxon>
        <taxon>Fungi</taxon>
        <taxon>Dikarya</taxon>
        <taxon>Ascomycota</taxon>
        <taxon>Pezizomycotina</taxon>
        <taxon>Leotiomycetes</taxon>
        <taxon>Helotiales</taxon>
        <taxon>Sclerotiniaceae</taxon>
        <taxon>Sclerotinia</taxon>
    </lineage>
</organism>
<evidence type="ECO:0000313" key="2">
    <source>
        <dbReference type="Proteomes" id="UP000001312"/>
    </source>
</evidence>
<dbReference type="KEGG" id="ssl:SS1G_05469"/>
<evidence type="ECO:0000313" key="1">
    <source>
        <dbReference type="EMBL" id="EDO02992.1"/>
    </source>
</evidence>
<dbReference type="GeneID" id="5489838"/>
<gene>
    <name evidence="1" type="ORF">SS1G_05469</name>
</gene>
<dbReference type="AlphaFoldDB" id="A7EJH6"/>
<protein>
    <submittedName>
        <fullName evidence="1">Uncharacterized protein</fullName>
    </submittedName>
</protein>
<name>A7EJH6_SCLS1</name>
<proteinExistence type="predicted"/>